<dbReference type="Proteomes" id="UP000298097">
    <property type="component" value="Unassembled WGS sequence"/>
</dbReference>
<proteinExistence type="predicted"/>
<reference evidence="1" key="1">
    <citation type="journal article" date="2019" name="PLoS Negl. Trop. Dis.">
        <title>Revisiting the worldwide diversity of Leptospira species in the environment.</title>
        <authorList>
            <person name="Vincent A.T."/>
            <person name="Schiettekatte O."/>
            <person name="Bourhy P."/>
            <person name="Veyrier F.J."/>
            <person name="Picardeau M."/>
        </authorList>
    </citation>
    <scope>NUCLEOTIDE SEQUENCE [LARGE SCALE GENOMIC DNA]</scope>
    <source>
        <strain evidence="1">201800301</strain>
    </source>
</reference>
<dbReference type="RefSeq" id="WP_135772643.1">
    <property type="nucleotide sequence ID" value="NZ_RQEY01000005.1"/>
</dbReference>
<protein>
    <recommendedName>
        <fullName evidence="3">Lipoprotein</fullName>
    </recommendedName>
</protein>
<gene>
    <name evidence="1" type="ORF">EHO65_02575</name>
</gene>
<evidence type="ECO:0008006" key="3">
    <source>
        <dbReference type="Google" id="ProtNLM"/>
    </source>
</evidence>
<organism evidence="1 2">
    <name type="scientific">Leptospira andrefontaineae</name>
    <dbReference type="NCBI Taxonomy" id="2484976"/>
    <lineage>
        <taxon>Bacteria</taxon>
        <taxon>Pseudomonadati</taxon>
        <taxon>Spirochaetota</taxon>
        <taxon>Spirochaetia</taxon>
        <taxon>Leptospirales</taxon>
        <taxon>Leptospiraceae</taxon>
        <taxon>Leptospira</taxon>
    </lineage>
</organism>
<evidence type="ECO:0000313" key="1">
    <source>
        <dbReference type="EMBL" id="TGK43544.1"/>
    </source>
</evidence>
<name>A0A4R9HAV3_9LEPT</name>
<evidence type="ECO:0000313" key="2">
    <source>
        <dbReference type="Proteomes" id="UP000298097"/>
    </source>
</evidence>
<dbReference type="EMBL" id="RQEY01000005">
    <property type="protein sequence ID" value="TGK43544.1"/>
    <property type="molecule type" value="Genomic_DNA"/>
</dbReference>
<dbReference type="OrthoDB" id="345697at2"/>
<accession>A0A4R9HAV3</accession>
<dbReference type="PROSITE" id="PS51257">
    <property type="entry name" value="PROKAR_LIPOPROTEIN"/>
    <property type="match status" value="1"/>
</dbReference>
<sequence length="234" mass="26852">MKFALKHFFLIFPLLLLGAISCKKEITFSEGIVYLPGNEKVEKQFKAIGVDPKKVASEQLLKSILELKNEGINEKDGSILVYLSSIDLGKAMQAQYKFSDKYDALHAWVASFKTAKTWCDYHLLFKDKIVSFEIEPIQAYKDNVFPDGSFDKVLKYNVYLRKQGEMGKLTSETAYTLVFTGELYKDGDWSRFSISSFEDHGVHKCPIREVDPETEHEIEQIKQRTKELEAEGKL</sequence>
<comment type="caution">
    <text evidence="1">The sequence shown here is derived from an EMBL/GenBank/DDBJ whole genome shotgun (WGS) entry which is preliminary data.</text>
</comment>
<dbReference type="AlphaFoldDB" id="A0A4R9HAV3"/>
<keyword evidence="2" id="KW-1185">Reference proteome</keyword>